<dbReference type="OrthoDB" id="5730382at2"/>
<dbReference type="SUPFAM" id="SSF52096">
    <property type="entry name" value="ClpP/crotonase"/>
    <property type="match status" value="1"/>
</dbReference>
<evidence type="ECO:0000313" key="5">
    <source>
        <dbReference type="Proteomes" id="UP000027190"/>
    </source>
</evidence>
<dbReference type="InterPro" id="IPR029045">
    <property type="entry name" value="ClpP/crotonase-like_dom_sf"/>
</dbReference>
<comment type="similarity">
    <text evidence="1">Belongs to the enoyl-CoA hydratase/isomerase family.</text>
</comment>
<dbReference type="Gene3D" id="3.90.226.10">
    <property type="entry name" value="2-enoyl-CoA Hydratase, Chain A, domain 1"/>
    <property type="match status" value="1"/>
</dbReference>
<dbReference type="GO" id="GO:0016829">
    <property type="term" value="F:lyase activity"/>
    <property type="evidence" value="ECO:0007669"/>
    <property type="project" value="UniProtKB-KW"/>
</dbReference>
<dbReference type="PANTHER" id="PTHR11941">
    <property type="entry name" value="ENOYL-COA HYDRATASE-RELATED"/>
    <property type="match status" value="1"/>
</dbReference>
<dbReference type="GO" id="GO:0006635">
    <property type="term" value="P:fatty acid beta-oxidation"/>
    <property type="evidence" value="ECO:0007669"/>
    <property type="project" value="TreeGrafter"/>
</dbReference>
<evidence type="ECO:0000256" key="1">
    <source>
        <dbReference type="ARBA" id="ARBA00005254"/>
    </source>
</evidence>
<dbReference type="InterPro" id="IPR001753">
    <property type="entry name" value="Enoyl-CoA_hydra/iso"/>
</dbReference>
<dbReference type="STRING" id="1280947.HY30_16140"/>
<dbReference type="EMBL" id="AWFG01000021">
    <property type="protein sequence ID" value="KCZ58398.1"/>
    <property type="molecule type" value="Genomic_DNA"/>
</dbReference>
<dbReference type="AlphaFoldDB" id="A0A062UHY4"/>
<proteinExistence type="inferred from homology"/>
<comment type="caution">
    <text evidence="4">The sequence shown here is derived from an EMBL/GenBank/DDBJ whole genome shotgun (WGS) entry which is preliminary data.</text>
</comment>
<evidence type="ECO:0000256" key="2">
    <source>
        <dbReference type="ARBA" id="ARBA00023098"/>
    </source>
</evidence>
<name>A0A062UHY4_9PROT</name>
<dbReference type="Proteomes" id="UP000027190">
    <property type="component" value="Unassembled WGS sequence"/>
</dbReference>
<dbReference type="CDD" id="cd06558">
    <property type="entry name" value="crotonase-like"/>
    <property type="match status" value="1"/>
</dbReference>
<accession>A0A062UHY4</accession>
<dbReference type="Pfam" id="PF00378">
    <property type="entry name" value="ECH_1"/>
    <property type="match status" value="1"/>
</dbReference>
<evidence type="ECO:0000256" key="3">
    <source>
        <dbReference type="ARBA" id="ARBA00023239"/>
    </source>
</evidence>
<reference evidence="4 5" key="1">
    <citation type="journal article" date="2014" name="Antonie Van Leeuwenhoek">
        <title>Hyphomonas beringensis sp. nov. and Hyphomonas chukchiensis sp. nov., isolated from surface seawater of the Bering Sea and Chukchi Sea.</title>
        <authorList>
            <person name="Li C."/>
            <person name="Lai Q."/>
            <person name="Li G."/>
            <person name="Dong C."/>
            <person name="Wang J."/>
            <person name="Liao Y."/>
            <person name="Shao Z."/>
        </authorList>
    </citation>
    <scope>NUCLEOTIDE SEQUENCE [LARGE SCALE GENOMIC DNA]</scope>
    <source>
        <strain evidence="4 5">BH-BN04-4</strain>
    </source>
</reference>
<evidence type="ECO:0008006" key="6">
    <source>
        <dbReference type="Google" id="ProtNLM"/>
    </source>
</evidence>
<gene>
    <name evidence="4" type="ORF">HY30_16140</name>
</gene>
<protein>
    <recommendedName>
        <fullName evidence="6">Enoyl-CoA hydratase</fullName>
    </recommendedName>
</protein>
<dbReference type="PATRIC" id="fig|1280947.3.peg.1814"/>
<dbReference type="PANTHER" id="PTHR11941:SF169">
    <property type="entry name" value="(7AS)-7A-METHYL-1,5-DIOXO-2,3,5,6,7,7A-HEXAHYDRO-1H-INDENE-CARBOXYL-COA HYDROLASE"/>
    <property type="match status" value="1"/>
</dbReference>
<keyword evidence="2" id="KW-0443">Lipid metabolism</keyword>
<dbReference type="RefSeq" id="WP_081812153.1">
    <property type="nucleotide sequence ID" value="NZ_AWFG01000021.1"/>
</dbReference>
<keyword evidence="5" id="KW-1185">Reference proteome</keyword>
<organism evidence="4 5">
    <name type="scientific">Hyphomonas chukchiensis</name>
    <dbReference type="NCBI Taxonomy" id="1280947"/>
    <lineage>
        <taxon>Bacteria</taxon>
        <taxon>Pseudomonadati</taxon>
        <taxon>Pseudomonadota</taxon>
        <taxon>Alphaproteobacteria</taxon>
        <taxon>Hyphomonadales</taxon>
        <taxon>Hyphomonadaceae</taxon>
        <taxon>Hyphomonas</taxon>
    </lineage>
</organism>
<sequence>MSNWTTDHVANIAVITFDRPPRNFMSFAALGELSSILESLRNRDDVSVILLTSSVPGYFVAHADLDDLSRVARGEPVEGERTAWRTTPSLIEAMPQPVIAAINGQAWGGGTELALACTLRVATPDASFGLPEIAVGMVPGAGGTQRLPRLIGQGRALELILSGRKVGAEEAVEIGLINAILPEDGFLDHALDWARRISVHYGPALAANKRAVVDGQRLAFERGLDLERELVIPRTADPASLALRDKLSRRYAEARDTDVIEF</sequence>
<dbReference type="eggNOG" id="COG1024">
    <property type="taxonomic scope" value="Bacteria"/>
</dbReference>
<keyword evidence="3" id="KW-0456">Lyase</keyword>
<dbReference type="FunFam" id="3.90.226.10:FF:000009">
    <property type="entry name" value="Carnitinyl-CoA dehydratase"/>
    <property type="match status" value="1"/>
</dbReference>
<evidence type="ECO:0000313" key="4">
    <source>
        <dbReference type="EMBL" id="KCZ58398.1"/>
    </source>
</evidence>